<name>A0A448XDW7_9PLAT</name>
<protein>
    <submittedName>
        <fullName evidence="2">Uncharacterized protein</fullName>
    </submittedName>
</protein>
<feature type="region of interest" description="Disordered" evidence="1">
    <location>
        <begin position="155"/>
        <end position="200"/>
    </location>
</feature>
<comment type="caution">
    <text evidence="2">The sequence shown here is derived from an EMBL/GenBank/DDBJ whole genome shotgun (WGS) entry which is preliminary data.</text>
</comment>
<feature type="compositionally biased region" description="Pro residues" evidence="1">
    <location>
        <begin position="220"/>
        <end position="232"/>
    </location>
</feature>
<reference evidence="2" key="1">
    <citation type="submission" date="2018-11" db="EMBL/GenBank/DDBJ databases">
        <authorList>
            <consortium name="Pathogen Informatics"/>
        </authorList>
    </citation>
    <scope>NUCLEOTIDE SEQUENCE</scope>
</reference>
<dbReference type="EMBL" id="CAAALY010247588">
    <property type="protein sequence ID" value="VEL34402.1"/>
    <property type="molecule type" value="Genomic_DNA"/>
</dbReference>
<evidence type="ECO:0000256" key="1">
    <source>
        <dbReference type="SAM" id="MobiDB-lite"/>
    </source>
</evidence>
<keyword evidence="3" id="KW-1185">Reference proteome</keyword>
<accession>A0A448XDW7</accession>
<feature type="region of interest" description="Disordered" evidence="1">
    <location>
        <begin position="214"/>
        <end position="255"/>
    </location>
</feature>
<evidence type="ECO:0000313" key="3">
    <source>
        <dbReference type="Proteomes" id="UP000784294"/>
    </source>
</evidence>
<feature type="compositionally biased region" description="Low complexity" evidence="1">
    <location>
        <begin position="155"/>
        <end position="177"/>
    </location>
</feature>
<feature type="compositionally biased region" description="Low complexity" evidence="1">
    <location>
        <begin position="185"/>
        <end position="200"/>
    </location>
</feature>
<sequence>MEKTRAIGLLDVFSTVPSSTPANPPFLAPIFTAFVGVTLSSVLQSVSSGSLASISTTRTGATLRSHGLHATSQLVGGGEAQADAVSTSSSSSNVVDINWPPGCHAASSACQFSVTDCPVATRPLSPGRLASGSTSGSRRPLDGVSTSLVGPFSSFSSAGSLDSPQSHQQPQQYRALAPPRPPAPASLTTPARRLSVDTPTSSVAAVSVTDSALLVRPTPSSGPLPPSRPTGPPRFVKTPDPILSPVPSTGLADANPGRIRTISNLRQRHSVTIVRG</sequence>
<proteinExistence type="predicted"/>
<organism evidence="2 3">
    <name type="scientific">Protopolystoma xenopodis</name>
    <dbReference type="NCBI Taxonomy" id="117903"/>
    <lineage>
        <taxon>Eukaryota</taxon>
        <taxon>Metazoa</taxon>
        <taxon>Spiralia</taxon>
        <taxon>Lophotrochozoa</taxon>
        <taxon>Platyhelminthes</taxon>
        <taxon>Monogenea</taxon>
        <taxon>Polyopisthocotylea</taxon>
        <taxon>Polystomatidea</taxon>
        <taxon>Polystomatidae</taxon>
        <taxon>Protopolystoma</taxon>
    </lineage>
</organism>
<evidence type="ECO:0000313" key="2">
    <source>
        <dbReference type="EMBL" id="VEL34402.1"/>
    </source>
</evidence>
<dbReference type="AlphaFoldDB" id="A0A448XDW7"/>
<feature type="region of interest" description="Disordered" evidence="1">
    <location>
        <begin position="126"/>
        <end position="145"/>
    </location>
</feature>
<dbReference type="Proteomes" id="UP000784294">
    <property type="component" value="Unassembled WGS sequence"/>
</dbReference>
<gene>
    <name evidence="2" type="ORF">PXEA_LOCUS27842</name>
</gene>